<evidence type="ECO:0000313" key="8">
    <source>
        <dbReference type="EMBL" id="HHN51905.1"/>
    </source>
</evidence>
<sequence>MLMDVEKCYGCMACVVACSAENNVPLDFFRTWIEHLEKPDGTRIFIPKQCNHCDDPPCVPPCPTKATFITQDGLVLVNDNLCIGCGACVKACPYGARFINPVKGVADKCTFCSHRLAEGLLPACVEACPTGARVFGPLTEDNELTRIINSRPTQVLKPETGAKPMIFYLDLPSEVNR</sequence>
<proteinExistence type="predicted"/>
<accession>A0A7C4I3E9</accession>
<dbReference type="InterPro" id="IPR050954">
    <property type="entry name" value="ET_IronSulfur_Cluster-Binding"/>
</dbReference>
<dbReference type="GO" id="GO:0016491">
    <property type="term" value="F:oxidoreductase activity"/>
    <property type="evidence" value="ECO:0007669"/>
    <property type="project" value="UniProtKB-ARBA"/>
</dbReference>
<dbReference type="PANTHER" id="PTHR43177">
    <property type="entry name" value="PROTEIN NRFC"/>
    <property type="match status" value="1"/>
</dbReference>
<dbReference type="GO" id="GO:0046872">
    <property type="term" value="F:metal ion binding"/>
    <property type="evidence" value="ECO:0007669"/>
    <property type="project" value="UniProtKB-KW"/>
</dbReference>
<name>A0A7C4I3E9_CALS0</name>
<dbReference type="CDD" id="cd10551">
    <property type="entry name" value="PsrB"/>
    <property type="match status" value="1"/>
</dbReference>
<keyword evidence="4" id="KW-0411">Iron-sulfur</keyword>
<dbReference type="SUPFAM" id="SSF54862">
    <property type="entry name" value="4Fe-4S ferredoxins"/>
    <property type="match status" value="1"/>
</dbReference>
<organism evidence="7">
    <name type="scientific">Caldiarchaeum subterraneum</name>
    <dbReference type="NCBI Taxonomy" id="311458"/>
    <lineage>
        <taxon>Archaea</taxon>
        <taxon>Nitrososphaerota</taxon>
        <taxon>Candidatus Caldarchaeales</taxon>
        <taxon>Candidatus Caldarchaeaceae</taxon>
        <taxon>Candidatus Caldarchaeum</taxon>
    </lineage>
</organism>
<dbReference type="InterPro" id="IPR017896">
    <property type="entry name" value="4Fe4S_Fe-S-bd"/>
</dbReference>
<comment type="caution">
    <text evidence="7">The sequence shown here is derived from an EMBL/GenBank/DDBJ whole genome shotgun (WGS) entry which is preliminary data.</text>
</comment>
<protein>
    <submittedName>
        <fullName evidence="7">4Fe-4S dicluster domain-containing protein</fullName>
    </submittedName>
</protein>
<dbReference type="PROSITE" id="PS00198">
    <property type="entry name" value="4FE4S_FER_1"/>
    <property type="match status" value="1"/>
</dbReference>
<dbReference type="Gene3D" id="3.30.70.20">
    <property type="match status" value="2"/>
</dbReference>
<feature type="domain" description="4Fe-4S ferredoxin-type" evidence="5">
    <location>
        <begin position="1"/>
        <end position="29"/>
    </location>
</feature>
<gene>
    <name evidence="8" type="ORF">ENM30_01180</name>
    <name evidence="7" type="ORF">ENT82_04195</name>
    <name evidence="6" type="ORF">ENU43_02085</name>
</gene>
<dbReference type="GO" id="GO:0051539">
    <property type="term" value="F:4 iron, 4 sulfur cluster binding"/>
    <property type="evidence" value="ECO:0007669"/>
    <property type="project" value="UniProtKB-KW"/>
</dbReference>
<evidence type="ECO:0000313" key="7">
    <source>
        <dbReference type="EMBL" id="HGN90313.1"/>
    </source>
</evidence>
<evidence type="ECO:0000256" key="1">
    <source>
        <dbReference type="ARBA" id="ARBA00022485"/>
    </source>
</evidence>
<dbReference type="EMBL" id="DTAD01000040">
    <property type="protein sequence ID" value="HGN90313.1"/>
    <property type="molecule type" value="Genomic_DNA"/>
</dbReference>
<dbReference type="Pfam" id="PF13247">
    <property type="entry name" value="Fer4_11"/>
    <property type="match status" value="1"/>
</dbReference>
<feature type="domain" description="4Fe-4S ferredoxin-type" evidence="5">
    <location>
        <begin position="73"/>
        <end position="102"/>
    </location>
</feature>
<dbReference type="PROSITE" id="PS51379">
    <property type="entry name" value="4FE4S_FER_2"/>
    <property type="match status" value="2"/>
</dbReference>
<evidence type="ECO:0000256" key="4">
    <source>
        <dbReference type="ARBA" id="ARBA00023014"/>
    </source>
</evidence>
<evidence type="ECO:0000256" key="3">
    <source>
        <dbReference type="ARBA" id="ARBA00023004"/>
    </source>
</evidence>
<dbReference type="EMBL" id="DRXG01000020">
    <property type="protein sequence ID" value="HHN51905.1"/>
    <property type="molecule type" value="Genomic_DNA"/>
</dbReference>
<dbReference type="InterPro" id="IPR017900">
    <property type="entry name" value="4Fe4S_Fe_S_CS"/>
</dbReference>
<dbReference type="PANTHER" id="PTHR43177:SF9">
    <property type="entry name" value="PROTEIN NRFC"/>
    <property type="match status" value="1"/>
</dbReference>
<keyword evidence="1" id="KW-0004">4Fe-4S</keyword>
<evidence type="ECO:0000313" key="6">
    <source>
        <dbReference type="EMBL" id="HGL40445.1"/>
    </source>
</evidence>
<dbReference type="AlphaFoldDB" id="A0A7C4I3E9"/>
<keyword evidence="3" id="KW-0408">Iron</keyword>
<evidence type="ECO:0000259" key="5">
    <source>
        <dbReference type="PROSITE" id="PS51379"/>
    </source>
</evidence>
<dbReference type="Pfam" id="PF12800">
    <property type="entry name" value="Fer4_4"/>
    <property type="match status" value="1"/>
</dbReference>
<evidence type="ECO:0000256" key="2">
    <source>
        <dbReference type="ARBA" id="ARBA00022723"/>
    </source>
</evidence>
<reference evidence="7" key="1">
    <citation type="journal article" date="2020" name="mSystems">
        <title>Genome- and Community-Level Interaction Insights into Carbon Utilization and Element Cycling Functions of Hydrothermarchaeota in Hydrothermal Sediment.</title>
        <authorList>
            <person name="Zhou Z."/>
            <person name="Liu Y."/>
            <person name="Xu W."/>
            <person name="Pan J."/>
            <person name="Luo Z.H."/>
            <person name="Li M."/>
        </authorList>
    </citation>
    <scope>NUCLEOTIDE SEQUENCE [LARGE SCALE GENOMIC DNA]</scope>
    <source>
        <strain evidence="8">SpSt-1073</strain>
        <strain evidence="7">SpSt-613</strain>
        <strain evidence="6">SpSt-669</strain>
    </source>
</reference>
<dbReference type="EMBL" id="DTCM01000025">
    <property type="protein sequence ID" value="HGL40445.1"/>
    <property type="molecule type" value="Genomic_DNA"/>
</dbReference>
<keyword evidence="2" id="KW-0479">Metal-binding</keyword>